<keyword evidence="3" id="KW-1185">Reference proteome</keyword>
<dbReference type="PANTHER" id="PTHR33164:SF43">
    <property type="entry name" value="HTH-TYPE TRANSCRIPTIONAL REPRESSOR YETL"/>
    <property type="match status" value="1"/>
</dbReference>
<dbReference type="PROSITE" id="PS50995">
    <property type="entry name" value="HTH_MARR_2"/>
    <property type="match status" value="1"/>
</dbReference>
<dbReference type="PATRIC" id="fig|1391654.3.peg.2110"/>
<protein>
    <submittedName>
        <fullName evidence="2">Transcriptional regulator, MarR family</fullName>
    </submittedName>
</protein>
<sequence length="149" mass="16068">MSKSAEKPPILTLLSIAAQREKESMVVALRARGFDKIGPPEMRLVGELKVRGPSSIQALADATGTTKQFCAREVKKLEAKGYVSLEPSPDDKRVTLVVLGPAGRRFTAAAHDVKVEHDASIARRLGAANARALRQLLEELVASNERAAK</sequence>
<dbReference type="Pfam" id="PF12802">
    <property type="entry name" value="MarR_2"/>
    <property type="match status" value="1"/>
</dbReference>
<evidence type="ECO:0000313" key="3">
    <source>
        <dbReference type="Proteomes" id="UP000064967"/>
    </source>
</evidence>
<evidence type="ECO:0000259" key="1">
    <source>
        <dbReference type="PROSITE" id="PS50995"/>
    </source>
</evidence>
<dbReference type="GO" id="GO:0006950">
    <property type="term" value="P:response to stress"/>
    <property type="evidence" value="ECO:0007669"/>
    <property type="project" value="TreeGrafter"/>
</dbReference>
<dbReference type="Gene3D" id="1.10.10.10">
    <property type="entry name" value="Winged helix-like DNA-binding domain superfamily/Winged helix DNA-binding domain"/>
    <property type="match status" value="1"/>
</dbReference>
<dbReference type="GO" id="GO:0003700">
    <property type="term" value="F:DNA-binding transcription factor activity"/>
    <property type="evidence" value="ECO:0007669"/>
    <property type="project" value="InterPro"/>
</dbReference>
<dbReference type="KEGG" id="llu:AKJ09_02095"/>
<dbReference type="AlphaFoldDB" id="A0A0K1PPX3"/>
<organism evidence="2 3">
    <name type="scientific">Labilithrix luteola</name>
    <dbReference type="NCBI Taxonomy" id="1391654"/>
    <lineage>
        <taxon>Bacteria</taxon>
        <taxon>Pseudomonadati</taxon>
        <taxon>Myxococcota</taxon>
        <taxon>Polyangia</taxon>
        <taxon>Polyangiales</taxon>
        <taxon>Labilitrichaceae</taxon>
        <taxon>Labilithrix</taxon>
    </lineage>
</organism>
<proteinExistence type="predicted"/>
<dbReference type="STRING" id="1391654.AKJ09_02095"/>
<dbReference type="InterPro" id="IPR039422">
    <property type="entry name" value="MarR/SlyA-like"/>
</dbReference>
<dbReference type="Proteomes" id="UP000064967">
    <property type="component" value="Chromosome"/>
</dbReference>
<accession>A0A0K1PPX3</accession>
<evidence type="ECO:0000313" key="2">
    <source>
        <dbReference type="EMBL" id="AKU95431.1"/>
    </source>
</evidence>
<reference evidence="2 3" key="1">
    <citation type="submission" date="2015-08" db="EMBL/GenBank/DDBJ databases">
        <authorList>
            <person name="Babu N.S."/>
            <person name="Beckwith C.J."/>
            <person name="Beseler K.G."/>
            <person name="Brison A."/>
            <person name="Carone J.V."/>
            <person name="Caskin T.P."/>
            <person name="Diamond M."/>
            <person name="Durham M.E."/>
            <person name="Foxe J.M."/>
            <person name="Go M."/>
            <person name="Henderson B.A."/>
            <person name="Jones I.B."/>
            <person name="McGettigan J.A."/>
            <person name="Micheletti S.J."/>
            <person name="Nasrallah M.E."/>
            <person name="Ortiz D."/>
            <person name="Piller C.R."/>
            <person name="Privatt S.R."/>
            <person name="Schneider S.L."/>
            <person name="Sharp S."/>
            <person name="Smith T.C."/>
            <person name="Stanton J.D."/>
            <person name="Ullery H.E."/>
            <person name="Wilson R.J."/>
            <person name="Serrano M.G."/>
            <person name="Buck G."/>
            <person name="Lee V."/>
            <person name="Wang Y."/>
            <person name="Carvalho R."/>
            <person name="Voegtly L."/>
            <person name="Shi R."/>
            <person name="Duckworth R."/>
            <person name="Johnson A."/>
            <person name="Loviza R."/>
            <person name="Walstead R."/>
            <person name="Shah Z."/>
            <person name="Kiflezghi M."/>
            <person name="Wade K."/>
            <person name="Ball S.L."/>
            <person name="Bradley K.W."/>
            <person name="Asai D.J."/>
            <person name="Bowman C.A."/>
            <person name="Russell D.A."/>
            <person name="Pope W.H."/>
            <person name="Jacobs-Sera D."/>
            <person name="Hendrix R.W."/>
            <person name="Hatfull G.F."/>
        </authorList>
    </citation>
    <scope>NUCLEOTIDE SEQUENCE [LARGE SCALE GENOMIC DNA]</scope>
    <source>
        <strain evidence="2 3">DSM 27648</strain>
    </source>
</reference>
<feature type="domain" description="HTH marR-type" evidence="1">
    <location>
        <begin position="7"/>
        <end position="142"/>
    </location>
</feature>
<dbReference type="SUPFAM" id="SSF46785">
    <property type="entry name" value="Winged helix' DNA-binding domain"/>
    <property type="match status" value="1"/>
</dbReference>
<dbReference type="InterPro" id="IPR036388">
    <property type="entry name" value="WH-like_DNA-bd_sf"/>
</dbReference>
<dbReference type="OrthoDB" id="3176111at2"/>
<dbReference type="SMART" id="SM00347">
    <property type="entry name" value="HTH_MARR"/>
    <property type="match status" value="1"/>
</dbReference>
<dbReference type="InterPro" id="IPR036390">
    <property type="entry name" value="WH_DNA-bd_sf"/>
</dbReference>
<dbReference type="InterPro" id="IPR000835">
    <property type="entry name" value="HTH_MarR-typ"/>
</dbReference>
<gene>
    <name evidence="2" type="ORF">AKJ09_02095</name>
</gene>
<dbReference type="EMBL" id="CP012333">
    <property type="protein sequence ID" value="AKU95431.1"/>
    <property type="molecule type" value="Genomic_DNA"/>
</dbReference>
<dbReference type="RefSeq" id="WP_146646881.1">
    <property type="nucleotide sequence ID" value="NZ_CP012333.1"/>
</dbReference>
<dbReference type="PANTHER" id="PTHR33164">
    <property type="entry name" value="TRANSCRIPTIONAL REGULATOR, MARR FAMILY"/>
    <property type="match status" value="1"/>
</dbReference>
<name>A0A0K1PPX3_9BACT</name>